<evidence type="ECO:0008006" key="4">
    <source>
        <dbReference type="Google" id="ProtNLM"/>
    </source>
</evidence>
<sequence length="229" mass="24769">MRQFVQSRPTVRTLVRGLALTAVVAVAACASTPPPPPPPPPPGGSGAVLMDWRGVITAADRDRYQRRDAAWTLALQQAGRQRGSGDLTSLGDLIDPRAGRADVAPPPGNYRCRTVKLGSQGGEDGLGYVIYGWFACRIEQTSRGLKFTKLTGSQRPSGLLFPENDRHMLLLGSMALAQEPAANSYGRNPDRDMVAVLERIGEARWRLVLPWPQYESNLDLIELVPASGG</sequence>
<dbReference type="Pfam" id="PF16233">
    <property type="entry name" value="DUF4893"/>
    <property type="match status" value="1"/>
</dbReference>
<dbReference type="PROSITE" id="PS51257">
    <property type="entry name" value="PROKAR_LIPOPROTEIN"/>
    <property type="match status" value="1"/>
</dbReference>
<protein>
    <recommendedName>
        <fullName evidence="4">DUF4893 domain-containing protein</fullName>
    </recommendedName>
</protein>
<dbReference type="EMBL" id="JACIDA010000004">
    <property type="protein sequence ID" value="MBB3873680.1"/>
    <property type="molecule type" value="Genomic_DNA"/>
</dbReference>
<keyword evidence="1" id="KW-0732">Signal</keyword>
<dbReference type="InterPro" id="IPR032609">
    <property type="entry name" value="DUF4893"/>
</dbReference>
<feature type="chain" id="PRO_5030969668" description="DUF4893 domain-containing protein" evidence="1">
    <location>
        <begin position="28"/>
        <end position="229"/>
    </location>
</feature>
<dbReference type="RefSeq" id="WP_183198690.1">
    <property type="nucleotide sequence ID" value="NZ_JACIDA010000004.1"/>
</dbReference>
<comment type="caution">
    <text evidence="2">The sequence shown here is derived from an EMBL/GenBank/DDBJ whole genome shotgun (WGS) entry which is preliminary data.</text>
</comment>
<accession>A0A7W6A8G5</accession>
<dbReference type="SUPFAM" id="SSF101447">
    <property type="entry name" value="Formin homology 2 domain (FH2 domain)"/>
    <property type="match status" value="1"/>
</dbReference>
<dbReference type="AlphaFoldDB" id="A0A7W6A8G5"/>
<evidence type="ECO:0000313" key="3">
    <source>
        <dbReference type="Proteomes" id="UP000532936"/>
    </source>
</evidence>
<dbReference type="Proteomes" id="UP000532936">
    <property type="component" value="Unassembled WGS sequence"/>
</dbReference>
<proteinExistence type="predicted"/>
<evidence type="ECO:0000256" key="1">
    <source>
        <dbReference type="SAM" id="SignalP"/>
    </source>
</evidence>
<evidence type="ECO:0000313" key="2">
    <source>
        <dbReference type="EMBL" id="MBB3873680.1"/>
    </source>
</evidence>
<reference evidence="2 3" key="1">
    <citation type="submission" date="2020-08" db="EMBL/GenBank/DDBJ databases">
        <title>Genomic Encyclopedia of Type Strains, Phase IV (KMG-IV): sequencing the most valuable type-strain genomes for metagenomic binning, comparative biology and taxonomic classification.</title>
        <authorList>
            <person name="Goeker M."/>
        </authorList>
    </citation>
    <scope>NUCLEOTIDE SEQUENCE [LARGE SCALE GENOMIC DNA]</scope>
    <source>
        <strain evidence="2 3">DSM 14878</strain>
    </source>
</reference>
<organism evidence="2 3">
    <name type="scientific">Brevundimonas mediterranea</name>
    <dbReference type="NCBI Taxonomy" id="74329"/>
    <lineage>
        <taxon>Bacteria</taxon>
        <taxon>Pseudomonadati</taxon>
        <taxon>Pseudomonadota</taxon>
        <taxon>Alphaproteobacteria</taxon>
        <taxon>Caulobacterales</taxon>
        <taxon>Caulobacteraceae</taxon>
        <taxon>Brevundimonas</taxon>
    </lineage>
</organism>
<gene>
    <name evidence="2" type="ORF">GGR11_003246</name>
</gene>
<feature type="signal peptide" evidence="1">
    <location>
        <begin position="1"/>
        <end position="27"/>
    </location>
</feature>
<name>A0A7W6A8G5_9CAUL</name>